<reference evidence="2 3" key="1">
    <citation type="submission" date="2020-05" db="EMBL/GenBank/DDBJ databases">
        <title>WGS assembly of Panicum virgatum.</title>
        <authorList>
            <person name="Lovell J.T."/>
            <person name="Jenkins J."/>
            <person name="Shu S."/>
            <person name="Juenger T.E."/>
            <person name="Schmutz J."/>
        </authorList>
    </citation>
    <scope>NUCLEOTIDE SEQUENCE [LARGE SCALE GENOMIC DNA]</scope>
    <source>
        <strain evidence="3">cv. AP13</strain>
    </source>
</reference>
<sequence>MTACFEFVARGYLSLGRCLPDRAVELSSDVAALTGELRRRRFRPRRATAPFSRMSSRRRTAARAGWTRGHRGDPDLSSPAGWKTRRGGGEGRRLRRNQALPGADPVFPRVDQARRAADLVRAEPNRRRSPAADRRFLILYRRRRRSALRVQSRTAGGALREGRDGGRAARESAGRPGDRGPAARAVGRTARGEDCVSWKGRCIFRIRSDTVFYRVVSSSPLRRGGGGGGTGWRVAPSTRCGQPEAGREHKLPSWRGRRSGPPPPSALRSRHSRFGFPLGFLGGPWAPDRGAALQAHGYLVRRTRTTTVADSRAPPRRRTFSTACFSPSSGSGRCLLDRSSSSSGTWPFG</sequence>
<organism evidence="2 3">
    <name type="scientific">Panicum virgatum</name>
    <name type="common">Blackwell switchgrass</name>
    <dbReference type="NCBI Taxonomy" id="38727"/>
    <lineage>
        <taxon>Eukaryota</taxon>
        <taxon>Viridiplantae</taxon>
        <taxon>Streptophyta</taxon>
        <taxon>Embryophyta</taxon>
        <taxon>Tracheophyta</taxon>
        <taxon>Spermatophyta</taxon>
        <taxon>Magnoliopsida</taxon>
        <taxon>Liliopsida</taxon>
        <taxon>Poales</taxon>
        <taxon>Poaceae</taxon>
        <taxon>PACMAD clade</taxon>
        <taxon>Panicoideae</taxon>
        <taxon>Panicodae</taxon>
        <taxon>Paniceae</taxon>
        <taxon>Panicinae</taxon>
        <taxon>Panicum</taxon>
        <taxon>Panicum sect. Hiantes</taxon>
    </lineage>
</organism>
<feature type="region of interest" description="Disordered" evidence="1">
    <location>
        <begin position="149"/>
        <end position="190"/>
    </location>
</feature>
<name>A0A8T0TWW6_PANVG</name>
<accession>A0A8T0TWW6</accession>
<comment type="caution">
    <text evidence="2">The sequence shown here is derived from an EMBL/GenBank/DDBJ whole genome shotgun (WGS) entry which is preliminary data.</text>
</comment>
<dbReference type="AlphaFoldDB" id="A0A8T0TWW6"/>
<feature type="region of interest" description="Disordered" evidence="1">
    <location>
        <begin position="49"/>
        <end position="108"/>
    </location>
</feature>
<feature type="compositionally biased region" description="Basic and acidic residues" evidence="1">
    <location>
        <begin position="160"/>
        <end position="178"/>
    </location>
</feature>
<proteinExistence type="predicted"/>
<evidence type="ECO:0000313" key="3">
    <source>
        <dbReference type="Proteomes" id="UP000823388"/>
    </source>
</evidence>
<dbReference type="Proteomes" id="UP000823388">
    <property type="component" value="Chromosome 4K"/>
</dbReference>
<evidence type="ECO:0000313" key="2">
    <source>
        <dbReference type="EMBL" id="KAG2613286.1"/>
    </source>
</evidence>
<keyword evidence="3" id="KW-1185">Reference proteome</keyword>
<dbReference type="EMBL" id="CM029043">
    <property type="protein sequence ID" value="KAG2613286.1"/>
    <property type="molecule type" value="Genomic_DNA"/>
</dbReference>
<protein>
    <submittedName>
        <fullName evidence="2">Uncharacterized protein</fullName>
    </submittedName>
</protein>
<gene>
    <name evidence="2" type="ORF">PVAP13_4KG339300</name>
</gene>
<evidence type="ECO:0000256" key="1">
    <source>
        <dbReference type="SAM" id="MobiDB-lite"/>
    </source>
</evidence>
<feature type="region of interest" description="Disordered" evidence="1">
    <location>
        <begin position="223"/>
        <end position="269"/>
    </location>
</feature>